<sequence length="365" mass="38546">MKTKFLLLSFLMLSACLIGQAAVISVVNGDNLQTKITNATAGDVLIVGVGNYTGSTININKKLTILGPGYFRSAGSAQVTNMNLTTGSSGSYIAGMDILNDFYIGSSNNTITRNKIFFQFLMGYDLNQGNVSTTNNKITQNYLGTTNSSSYASINIGFSAGVIQNNYLIANNICLTKLRFDHDNASSGLIINNVFDIDSTNTGGSGAGEVFAMSGGINNISFYNNVFKGGFPNTTIYMFNPTNPLYHPYAFKYNIIDKLTSGITLPSDNLVTTAKIFGGYPTNTNGLNNADGRAVLSPGSPATNYGRKAPYASNSPVTDAGPFGGDQPYVLSGIPVGPQIYSMSVPTLAAANSVIPVTVKAKTNN</sequence>
<feature type="chain" id="PRO_5042058055" description="Right handed beta helix domain-containing protein" evidence="1">
    <location>
        <begin position="22"/>
        <end position="365"/>
    </location>
</feature>
<dbReference type="RefSeq" id="WP_255035606.1">
    <property type="nucleotide sequence ID" value="NZ_RJUF01000003.1"/>
</dbReference>
<comment type="caution">
    <text evidence="2">The sequence shown here is derived from an EMBL/GenBank/DDBJ whole genome shotgun (WGS) entry which is preliminary data.</text>
</comment>
<protein>
    <recommendedName>
        <fullName evidence="4">Right handed beta helix domain-containing protein</fullName>
    </recommendedName>
</protein>
<gene>
    <name evidence="2" type="ORF">EGI31_02770</name>
</gene>
<dbReference type="AlphaFoldDB" id="A0AAE3GZ09"/>
<name>A0AAE3GZ09_9BACT</name>
<evidence type="ECO:0000313" key="2">
    <source>
        <dbReference type="EMBL" id="MCP9761863.1"/>
    </source>
</evidence>
<organism evidence="2 3">
    <name type="scientific">Lacihabitans soyangensis</name>
    <dbReference type="NCBI Taxonomy" id="869394"/>
    <lineage>
        <taxon>Bacteria</taxon>
        <taxon>Pseudomonadati</taxon>
        <taxon>Bacteroidota</taxon>
        <taxon>Cytophagia</taxon>
        <taxon>Cytophagales</taxon>
        <taxon>Leadbetterellaceae</taxon>
        <taxon>Lacihabitans</taxon>
    </lineage>
</organism>
<keyword evidence="3" id="KW-1185">Reference proteome</keyword>
<evidence type="ECO:0000313" key="3">
    <source>
        <dbReference type="Proteomes" id="UP001204144"/>
    </source>
</evidence>
<feature type="signal peptide" evidence="1">
    <location>
        <begin position="1"/>
        <end position="21"/>
    </location>
</feature>
<dbReference type="InterPro" id="IPR011050">
    <property type="entry name" value="Pectin_lyase_fold/virulence"/>
</dbReference>
<proteinExistence type="predicted"/>
<evidence type="ECO:0008006" key="4">
    <source>
        <dbReference type="Google" id="ProtNLM"/>
    </source>
</evidence>
<dbReference type="PROSITE" id="PS51257">
    <property type="entry name" value="PROKAR_LIPOPROTEIN"/>
    <property type="match status" value="1"/>
</dbReference>
<dbReference type="SUPFAM" id="SSF51126">
    <property type="entry name" value="Pectin lyase-like"/>
    <property type="match status" value="1"/>
</dbReference>
<dbReference type="EMBL" id="RJUF01000003">
    <property type="protein sequence ID" value="MCP9761863.1"/>
    <property type="molecule type" value="Genomic_DNA"/>
</dbReference>
<keyword evidence="1" id="KW-0732">Signal</keyword>
<evidence type="ECO:0000256" key="1">
    <source>
        <dbReference type="SAM" id="SignalP"/>
    </source>
</evidence>
<dbReference type="Proteomes" id="UP001204144">
    <property type="component" value="Unassembled WGS sequence"/>
</dbReference>
<accession>A0AAE3GZ09</accession>
<reference evidence="2 3" key="1">
    <citation type="submission" date="2018-11" db="EMBL/GenBank/DDBJ databases">
        <title>Novel bacteria species description.</title>
        <authorList>
            <person name="Han J.-H."/>
        </authorList>
    </citation>
    <scope>NUCLEOTIDE SEQUENCE [LARGE SCALE GENOMIC DNA]</scope>
    <source>
        <strain evidence="2 3">KCTC23259</strain>
    </source>
</reference>